<sequence length="116" mass="13031">MAMQREEKVVLLFMALGSLAAASWALGDFEADTAEMPITVVAEGTVKSIQLTTDGHLILRLQSSTMPIFVSQRAAQRRWPGRWRRATGSGRSARYPRYRGLREISVKRLADVEILR</sequence>
<evidence type="ECO:0000313" key="2">
    <source>
        <dbReference type="Proteomes" id="UP001215956"/>
    </source>
</evidence>
<protein>
    <submittedName>
        <fullName evidence="1">Uncharacterized protein</fullName>
    </submittedName>
</protein>
<proteinExistence type="predicted"/>
<evidence type="ECO:0000313" key="1">
    <source>
        <dbReference type="EMBL" id="MDF0594286.1"/>
    </source>
</evidence>
<gene>
    <name evidence="1" type="ORF">P0O24_11920</name>
</gene>
<dbReference type="EMBL" id="JARFPL010000061">
    <property type="protein sequence ID" value="MDF0594286.1"/>
    <property type="molecule type" value="Genomic_DNA"/>
</dbReference>
<comment type="caution">
    <text evidence="1">The sequence shown here is derived from an EMBL/GenBank/DDBJ whole genome shotgun (WGS) entry which is preliminary data.</text>
</comment>
<dbReference type="Proteomes" id="UP001215956">
    <property type="component" value="Unassembled WGS sequence"/>
</dbReference>
<dbReference type="RefSeq" id="WP_316969979.1">
    <property type="nucleotide sequence ID" value="NZ_JARFPL010000061.1"/>
</dbReference>
<keyword evidence="2" id="KW-1185">Reference proteome</keyword>
<organism evidence="1 2">
    <name type="scientific">Candidatus Methanocrinis alkalitolerans</name>
    <dbReference type="NCBI Taxonomy" id="3033395"/>
    <lineage>
        <taxon>Archaea</taxon>
        <taxon>Methanobacteriati</taxon>
        <taxon>Methanobacteriota</taxon>
        <taxon>Stenosarchaea group</taxon>
        <taxon>Methanomicrobia</taxon>
        <taxon>Methanotrichales</taxon>
        <taxon>Methanotrichaceae</taxon>
        <taxon>Methanocrinis</taxon>
    </lineage>
</organism>
<reference evidence="1 2" key="1">
    <citation type="submission" date="2023-03" db="EMBL/GenBank/DDBJ databases">
        <title>Whole genome sequencing of Methanotrichaceae archaeon M04Ac.</title>
        <authorList>
            <person name="Khomyakova M.A."/>
            <person name="Merkel A.Y."/>
            <person name="Slobodkin A.I."/>
        </authorList>
    </citation>
    <scope>NUCLEOTIDE SEQUENCE [LARGE SCALE GENOMIC DNA]</scope>
    <source>
        <strain evidence="1 2">M04Ac</strain>
    </source>
</reference>
<accession>A0ABT5XHU8</accession>
<name>A0ABT5XHU8_9EURY</name>